<reference evidence="1 2" key="1">
    <citation type="submission" date="2020-02" db="EMBL/GenBank/DDBJ databases">
        <authorList>
            <person name="Hogendoorn C."/>
        </authorList>
    </citation>
    <scope>NUCLEOTIDE SEQUENCE [LARGE SCALE GENOMIC DNA]</scope>
    <source>
        <strain evidence="1">METHB21</strain>
    </source>
</reference>
<proteinExistence type="predicted"/>
<dbReference type="EMBL" id="CADCXN010000002">
    <property type="protein sequence ID" value="CAA9889427.1"/>
    <property type="molecule type" value="Genomic_DNA"/>
</dbReference>
<keyword evidence="2" id="KW-1185">Reference proteome</keyword>
<dbReference type="Proteomes" id="UP000494216">
    <property type="component" value="Unassembled WGS sequence"/>
</dbReference>
<evidence type="ECO:0000313" key="2">
    <source>
        <dbReference type="Proteomes" id="UP000494216"/>
    </source>
</evidence>
<name>A0A8S0XQM8_9GAMM</name>
<evidence type="ECO:0000313" key="1">
    <source>
        <dbReference type="EMBL" id="CAA9889427.1"/>
    </source>
</evidence>
<organism evidence="1 2">
    <name type="scientific">Candidatus Methylobacter favarea</name>
    <dbReference type="NCBI Taxonomy" id="2707345"/>
    <lineage>
        <taxon>Bacteria</taxon>
        <taxon>Pseudomonadati</taxon>
        <taxon>Pseudomonadota</taxon>
        <taxon>Gammaproteobacteria</taxon>
        <taxon>Methylococcales</taxon>
        <taxon>Methylococcaceae</taxon>
        <taxon>Methylobacter</taxon>
    </lineage>
</organism>
<accession>A0A8S0XQM8</accession>
<sequence length="202" mass="22759">MRRRHHSSLSFRCPSCFSQISSLREACAIFEIDKLSSRCLIPNGNRRAGNHVGADIEHARDEDVAPVRQVAEQNAVAKVGPWTFWIIHRRFLVAFNPDIILEDFLVAVPSLLVNGFFIVKIDASSFEHLSTIQKVDLDLEQIALRLVAGGKLQPRRHERPDPVEAVSYRCGKVRRVGIRKVLQRVTTGLCFGIRGALQKLNV</sequence>
<comment type="caution">
    <text evidence="1">The sequence shown here is derived from an EMBL/GenBank/DDBJ whole genome shotgun (WGS) entry which is preliminary data.</text>
</comment>
<dbReference type="AlphaFoldDB" id="A0A8S0XQM8"/>
<gene>
    <name evidence="1" type="ORF">METHB2_100068</name>
</gene>
<protein>
    <submittedName>
        <fullName evidence="1">Uncharacterized protein</fullName>
    </submittedName>
</protein>